<evidence type="ECO:0000313" key="1">
    <source>
        <dbReference type="EMBL" id="GJN64307.1"/>
    </source>
</evidence>
<gene>
    <name evidence="1" type="ORF">JCM17207_09320</name>
</gene>
<evidence type="ECO:0000313" key="2">
    <source>
        <dbReference type="Proteomes" id="UP001055185"/>
    </source>
</evidence>
<dbReference type="Gene3D" id="1.25.40.10">
    <property type="entry name" value="Tetratricopeptide repeat domain"/>
    <property type="match status" value="2"/>
</dbReference>
<dbReference type="PANTHER" id="PTHR11102">
    <property type="entry name" value="SEL-1-LIKE PROTEIN"/>
    <property type="match status" value="1"/>
</dbReference>
<dbReference type="InterPro" id="IPR050767">
    <property type="entry name" value="Sel1_AlgK"/>
</dbReference>
<comment type="caution">
    <text evidence="1">The sequence shown here is derived from an EMBL/GenBank/DDBJ whole genome shotgun (WGS) entry which is preliminary data.</text>
</comment>
<dbReference type="SUPFAM" id="SSF81901">
    <property type="entry name" value="HCP-like"/>
    <property type="match status" value="1"/>
</dbReference>
<dbReference type="AlphaFoldDB" id="A0AA37MY96"/>
<sequence>MGKYFSDAVDQAIEDIYYCYDSDRAVAALQPLLDAAKAGDGDASYILSRCLSGNCYSWDYHPFREDEEGANFFLRQAIHQGSAAAVLGAMRCGMLTPELEEAMPFENLKEAWEVIRQKAEAGSLFCQYMIGNTYYWCDMLRIEGRGPKDFPTWEECQKYLRQTTLACIPWLEKAFYGGLGFGGRNLYNLYDQGDKDAGIEPQKEKAWEVARRGAELGYPDWQAKYGQLLYHQGEKLTEAVEWMEKAVAQGDLSSCYNLGSAYEEAKGVSRDMEKALEIWEKGAQDEGDQYCCSWLGNLYLKGEQGVPQDPARGVQLLELAVARGNLWYSQLLACCYLTGNGCQKDYARAKWLLDNTEPKRKTESWYYGMGLMYTQGLGVPEDIKKGVEYLQQSSLPEAKQALLGYKKTFFGKWVRR</sequence>
<dbReference type="EMBL" id="BQKV01000029">
    <property type="protein sequence ID" value="GJN64307.1"/>
    <property type="molecule type" value="Genomic_DNA"/>
</dbReference>
<organism evidence="1 2">
    <name type="scientific">Faecalibacterium gallinarum</name>
    <dbReference type="NCBI Taxonomy" id="2903556"/>
    <lineage>
        <taxon>Bacteria</taxon>
        <taxon>Bacillati</taxon>
        <taxon>Bacillota</taxon>
        <taxon>Clostridia</taxon>
        <taxon>Eubacteriales</taxon>
        <taxon>Oscillospiraceae</taxon>
        <taxon>Faecalibacterium</taxon>
    </lineage>
</organism>
<dbReference type="InterPro" id="IPR006597">
    <property type="entry name" value="Sel1-like"/>
</dbReference>
<reference evidence="1" key="1">
    <citation type="journal article" date="2022" name="Int. J. Syst. Evol. Microbiol.">
        <title>Genome-based, phenotypic and chemotaxonomic classification of Faecalibacterium strains: proposal of three novel species Faecalibacterium duncaniae sp. nov., Faecalibacterium hattorii sp. nov. and Faecalibacterium gallinarum sp. nov. .</title>
        <authorList>
            <person name="Sakamoto M."/>
            <person name="Sakurai N."/>
            <person name="Tanno H."/>
            <person name="Iino T."/>
            <person name="Ohkuma M."/>
            <person name="Endo A."/>
        </authorList>
    </citation>
    <scope>NUCLEOTIDE SEQUENCE</scope>
    <source>
        <strain evidence="1">JCM 17207</strain>
    </source>
</reference>
<name>A0AA37MY96_9FIRM</name>
<dbReference type="SMART" id="SM00671">
    <property type="entry name" value="SEL1"/>
    <property type="match status" value="5"/>
</dbReference>
<dbReference type="InterPro" id="IPR011990">
    <property type="entry name" value="TPR-like_helical_dom_sf"/>
</dbReference>
<proteinExistence type="predicted"/>
<dbReference type="RefSeq" id="WP_238316545.1">
    <property type="nucleotide sequence ID" value="NZ_BQKV01000029.1"/>
</dbReference>
<protein>
    <recommendedName>
        <fullName evidence="3">Sel1 repeat family protein</fullName>
    </recommendedName>
</protein>
<keyword evidence="2" id="KW-1185">Reference proteome</keyword>
<evidence type="ECO:0008006" key="3">
    <source>
        <dbReference type="Google" id="ProtNLM"/>
    </source>
</evidence>
<dbReference type="PANTHER" id="PTHR11102:SF160">
    <property type="entry name" value="ERAD-ASSOCIATED E3 UBIQUITIN-PROTEIN LIGASE COMPONENT HRD3"/>
    <property type="match status" value="1"/>
</dbReference>
<accession>A0AA37MY96</accession>
<dbReference type="Proteomes" id="UP001055185">
    <property type="component" value="Unassembled WGS sequence"/>
</dbReference>
<dbReference type="Pfam" id="PF08238">
    <property type="entry name" value="Sel1"/>
    <property type="match status" value="5"/>
</dbReference>